<evidence type="ECO:0000256" key="12">
    <source>
        <dbReference type="NCBIfam" id="TIGR00232"/>
    </source>
</evidence>
<dbReference type="CDD" id="cd02012">
    <property type="entry name" value="TPP_TK"/>
    <property type="match status" value="1"/>
</dbReference>
<dbReference type="InterPro" id="IPR033247">
    <property type="entry name" value="Transketolase_fam"/>
</dbReference>
<dbReference type="InterPro" id="IPR029061">
    <property type="entry name" value="THDP-binding"/>
</dbReference>
<evidence type="ECO:0000313" key="16">
    <source>
        <dbReference type="Proteomes" id="UP001595904"/>
    </source>
</evidence>
<evidence type="ECO:0000313" key="15">
    <source>
        <dbReference type="EMBL" id="MFC4308981.1"/>
    </source>
</evidence>
<protein>
    <recommendedName>
        <fullName evidence="5 12">Transketolase</fullName>
        <ecNumber evidence="5 12">2.2.1.1</ecNumber>
    </recommendedName>
</protein>
<dbReference type="RefSeq" id="WP_380596050.1">
    <property type="nucleotide sequence ID" value="NZ_JBHSDU010000003.1"/>
</dbReference>
<dbReference type="InterPro" id="IPR020826">
    <property type="entry name" value="Transketolase_BS"/>
</dbReference>
<evidence type="ECO:0000256" key="11">
    <source>
        <dbReference type="ARBA" id="ARBA00049473"/>
    </source>
</evidence>
<organism evidence="15 16">
    <name type="scientific">Steroidobacter flavus</name>
    <dbReference type="NCBI Taxonomy" id="1842136"/>
    <lineage>
        <taxon>Bacteria</taxon>
        <taxon>Pseudomonadati</taxon>
        <taxon>Pseudomonadota</taxon>
        <taxon>Gammaproteobacteria</taxon>
        <taxon>Steroidobacterales</taxon>
        <taxon>Steroidobacteraceae</taxon>
        <taxon>Steroidobacter</taxon>
    </lineage>
</organism>
<feature type="domain" description="Transketolase-like pyrimidine-binding" evidence="14">
    <location>
        <begin position="357"/>
        <end position="529"/>
    </location>
</feature>
<comment type="cofactor">
    <cofactor evidence="13">
        <name>Mg(2+)</name>
        <dbReference type="ChEBI" id="CHEBI:18420"/>
    </cofactor>
    <cofactor evidence="13">
        <name>Ca(2+)</name>
        <dbReference type="ChEBI" id="CHEBI:29108"/>
    </cofactor>
    <cofactor evidence="13">
        <name>Mn(2+)</name>
        <dbReference type="ChEBI" id="CHEBI:29035"/>
    </cofactor>
    <cofactor evidence="13">
        <name>Co(2+)</name>
        <dbReference type="ChEBI" id="CHEBI:48828"/>
    </cofactor>
    <text evidence="13">Binds 1 Mg(2+) ion per subunit. Can also utilize other divalent metal cations, such as Ca(2+), Mn(2+) and Co(2+).</text>
</comment>
<keyword evidence="7 13" id="KW-0479">Metal-binding</keyword>
<evidence type="ECO:0000256" key="7">
    <source>
        <dbReference type="ARBA" id="ARBA00022723"/>
    </source>
</evidence>
<comment type="function">
    <text evidence="13">Catalyzes the transfer of a two-carbon ketol group from a ketose donor to an aldose acceptor, via a covalent intermediate with the cofactor thiamine pyrophosphate.</text>
</comment>
<dbReference type="PROSITE" id="PS00802">
    <property type="entry name" value="TRANSKETOLASE_2"/>
    <property type="match status" value="1"/>
</dbReference>
<dbReference type="EC" id="2.2.1.1" evidence="5 12"/>
<dbReference type="SMART" id="SM00861">
    <property type="entry name" value="Transket_pyr"/>
    <property type="match status" value="1"/>
</dbReference>
<dbReference type="Gene3D" id="3.40.50.920">
    <property type="match status" value="1"/>
</dbReference>
<dbReference type="InterPro" id="IPR005478">
    <property type="entry name" value="Transketolase_bac-like"/>
</dbReference>
<dbReference type="CDD" id="cd07033">
    <property type="entry name" value="TPP_PYR_DXS_TK_like"/>
    <property type="match status" value="1"/>
</dbReference>
<comment type="subunit">
    <text evidence="4 13">Homodimer.</text>
</comment>
<comment type="caution">
    <text evidence="15">The sequence shown here is derived from an EMBL/GenBank/DDBJ whole genome shotgun (WGS) entry which is preliminary data.</text>
</comment>
<dbReference type="Pfam" id="PF22613">
    <property type="entry name" value="Transketolase_C_1"/>
    <property type="match status" value="1"/>
</dbReference>
<dbReference type="PANTHER" id="PTHR43522">
    <property type="entry name" value="TRANSKETOLASE"/>
    <property type="match status" value="1"/>
</dbReference>
<evidence type="ECO:0000259" key="14">
    <source>
        <dbReference type="SMART" id="SM00861"/>
    </source>
</evidence>
<evidence type="ECO:0000256" key="9">
    <source>
        <dbReference type="ARBA" id="ARBA00022842"/>
    </source>
</evidence>
<keyword evidence="9 13" id="KW-0460">Magnesium</keyword>
<dbReference type="InterPro" id="IPR005475">
    <property type="entry name" value="Transketolase-like_Pyr-bd"/>
</dbReference>
<dbReference type="Pfam" id="PF02779">
    <property type="entry name" value="Transket_pyr"/>
    <property type="match status" value="1"/>
</dbReference>
<comment type="similarity">
    <text evidence="3 13">Belongs to the transketolase family.</text>
</comment>
<dbReference type="GO" id="GO:0004802">
    <property type="term" value="F:transketolase activity"/>
    <property type="evidence" value="ECO:0007669"/>
    <property type="project" value="UniProtKB-EC"/>
</dbReference>
<evidence type="ECO:0000256" key="13">
    <source>
        <dbReference type="RuleBase" id="RU004996"/>
    </source>
</evidence>
<proteinExistence type="inferred from homology"/>
<keyword evidence="10 13" id="KW-0786">Thiamine pyrophosphate</keyword>
<dbReference type="SUPFAM" id="SSF52922">
    <property type="entry name" value="TK C-terminal domain-like"/>
    <property type="match status" value="1"/>
</dbReference>
<comment type="cofactor">
    <cofactor evidence="13">
        <name>thiamine diphosphate</name>
        <dbReference type="ChEBI" id="CHEBI:58937"/>
    </cofactor>
    <text evidence="13">Binds 1 thiamine pyrophosphate per subunit.</text>
</comment>
<evidence type="ECO:0000256" key="1">
    <source>
        <dbReference type="ARBA" id="ARBA00001913"/>
    </source>
</evidence>
<evidence type="ECO:0000256" key="10">
    <source>
        <dbReference type="ARBA" id="ARBA00023052"/>
    </source>
</evidence>
<dbReference type="InterPro" id="IPR005474">
    <property type="entry name" value="Transketolase_N"/>
</dbReference>
<comment type="cofactor">
    <cofactor evidence="2">
        <name>Co(2+)</name>
        <dbReference type="ChEBI" id="CHEBI:48828"/>
    </cofactor>
</comment>
<comment type="catalytic activity">
    <reaction evidence="11 13">
        <text>D-sedoheptulose 7-phosphate + D-glyceraldehyde 3-phosphate = aldehydo-D-ribose 5-phosphate + D-xylulose 5-phosphate</text>
        <dbReference type="Rhea" id="RHEA:10508"/>
        <dbReference type="ChEBI" id="CHEBI:57483"/>
        <dbReference type="ChEBI" id="CHEBI:57737"/>
        <dbReference type="ChEBI" id="CHEBI:58273"/>
        <dbReference type="ChEBI" id="CHEBI:59776"/>
        <dbReference type="EC" id="2.2.1.1"/>
    </reaction>
</comment>
<gene>
    <name evidence="15" type="primary">tkt</name>
    <name evidence="15" type="ORF">ACFPN2_07815</name>
</gene>
<dbReference type="Gene3D" id="3.40.50.970">
    <property type="match status" value="2"/>
</dbReference>
<dbReference type="PANTHER" id="PTHR43522:SF2">
    <property type="entry name" value="TRANSKETOLASE 1-RELATED"/>
    <property type="match status" value="1"/>
</dbReference>
<dbReference type="InterPro" id="IPR049557">
    <property type="entry name" value="Transketolase_CS"/>
</dbReference>
<dbReference type="Proteomes" id="UP001595904">
    <property type="component" value="Unassembled WGS sequence"/>
</dbReference>
<evidence type="ECO:0000256" key="6">
    <source>
        <dbReference type="ARBA" id="ARBA00022679"/>
    </source>
</evidence>
<evidence type="ECO:0000256" key="5">
    <source>
        <dbReference type="ARBA" id="ARBA00013152"/>
    </source>
</evidence>
<evidence type="ECO:0000256" key="8">
    <source>
        <dbReference type="ARBA" id="ARBA00022837"/>
    </source>
</evidence>
<dbReference type="PROSITE" id="PS00801">
    <property type="entry name" value="TRANSKETOLASE_1"/>
    <property type="match status" value="1"/>
</dbReference>
<dbReference type="InterPro" id="IPR055152">
    <property type="entry name" value="Transketolase-like_C_2"/>
</dbReference>
<comment type="cofactor">
    <cofactor evidence="1">
        <name>Ca(2+)</name>
        <dbReference type="ChEBI" id="CHEBI:29108"/>
    </cofactor>
</comment>
<keyword evidence="6 13" id="KW-0808">Transferase</keyword>
<sequence>MQTAHRRQLANAIRALAMDAVQKANSGHPGMPMGMADIAEVLWNDHLKHNPGNPLWSDRDRFVVSNGHGSMLLYSVLHLTGYPLSIEDLQKFRQLGSHTAGHPEHDAHLGIETTTGPLGQGLANAVGMALAEKHLAGQFNRPGHDIVDHRTWVFLGDGCLMEGVSHEACSLAGTLKLGKLIAFYDDNGISIDGEVHGWFTDDTPKRFEAYGWHVVPNVDGHDPAAIEKAIAESVAQTDKPSLICCKTIIGWGSPNKQGTEATHGAALGADEVAATRKQLGWNYEPFVIPEEIRKGWDAKAKGAKREAEWQQRFNSYKSQFPALAAEYERRQAGALPGNWTDLAAKYVADVAKESKPLATRQSSQASLNAYGPGLPELLGGSADLTGSNNTNRKDSVSITGANAAGNYIHYGVREFGMSAIMNGMALHGAVIPYGGTFLVFSDYARNAMRMSALMKQRVIYVMTHDSIGLGEDGPTHQPIEHLPSLRIIPNMTVWRPCDSTETAVAWADSIERKNGPSTLALTRQALPPQARTDQQIANIRRGGYVLKDSDGTPEVILIATGSEVAIAVEAAGLLQQNGKRVRVVSMPSTNVFEAQDEAYREQVLPRAVQVRVAIEAAATETWYRYVGPSGAIIGMTTFGASGVAKDLFKHFGFTADNVVRTVSKLLQ</sequence>
<dbReference type="EMBL" id="JBHSDU010000003">
    <property type="protein sequence ID" value="MFC4308981.1"/>
    <property type="molecule type" value="Genomic_DNA"/>
</dbReference>
<dbReference type="InterPro" id="IPR009014">
    <property type="entry name" value="Transketo_C/PFOR_II"/>
</dbReference>
<evidence type="ECO:0000256" key="2">
    <source>
        <dbReference type="ARBA" id="ARBA00001941"/>
    </source>
</evidence>
<reference evidence="16" key="1">
    <citation type="journal article" date="2019" name="Int. J. Syst. Evol. Microbiol.">
        <title>The Global Catalogue of Microorganisms (GCM) 10K type strain sequencing project: providing services to taxonomists for standard genome sequencing and annotation.</title>
        <authorList>
            <consortium name="The Broad Institute Genomics Platform"/>
            <consortium name="The Broad Institute Genome Sequencing Center for Infectious Disease"/>
            <person name="Wu L."/>
            <person name="Ma J."/>
        </authorList>
    </citation>
    <scope>NUCLEOTIDE SEQUENCE [LARGE SCALE GENOMIC DNA]</scope>
    <source>
        <strain evidence="16">CGMCC 1.10759</strain>
    </source>
</reference>
<keyword evidence="16" id="KW-1185">Reference proteome</keyword>
<accession>A0ABV8SNJ5</accession>
<evidence type="ECO:0000256" key="4">
    <source>
        <dbReference type="ARBA" id="ARBA00011738"/>
    </source>
</evidence>
<dbReference type="SUPFAM" id="SSF52518">
    <property type="entry name" value="Thiamin diphosphate-binding fold (THDP-binding)"/>
    <property type="match status" value="2"/>
</dbReference>
<dbReference type="Pfam" id="PF00456">
    <property type="entry name" value="Transketolase_N"/>
    <property type="match status" value="1"/>
</dbReference>
<dbReference type="NCBIfam" id="TIGR00232">
    <property type="entry name" value="tktlase_bact"/>
    <property type="match status" value="1"/>
</dbReference>
<keyword evidence="8 13" id="KW-0106">Calcium</keyword>
<evidence type="ECO:0000256" key="3">
    <source>
        <dbReference type="ARBA" id="ARBA00007131"/>
    </source>
</evidence>
<name>A0ABV8SNJ5_9GAMM</name>